<dbReference type="PANTHER" id="PTHR43172:SF2">
    <property type="entry name" value="ADENYLOSUCCINATE LYASE C-TERMINAL DOMAIN-CONTAINING PROTEIN"/>
    <property type="match status" value="1"/>
</dbReference>
<evidence type="ECO:0000256" key="1">
    <source>
        <dbReference type="ARBA" id="ARBA00034772"/>
    </source>
</evidence>
<evidence type="ECO:0000313" key="4">
    <source>
        <dbReference type="Proteomes" id="UP000049983"/>
    </source>
</evidence>
<dbReference type="PROSITE" id="PS00163">
    <property type="entry name" value="FUMARATE_LYASES"/>
    <property type="match status" value="1"/>
</dbReference>
<dbReference type="SUPFAM" id="SSF48557">
    <property type="entry name" value="L-aspartase-like"/>
    <property type="match status" value="1"/>
</dbReference>
<dbReference type="AlphaFoldDB" id="A0A0M7AH20"/>
<keyword evidence="4" id="KW-1185">Reference proteome</keyword>
<dbReference type="EC" id="5.5.1.2" evidence="3"/>
<dbReference type="STRING" id="311410.LA5095_00715"/>
<proteinExistence type="inferred from homology"/>
<sequence length="437" mass="46274">MPVSLFSSQVHAGLFADDSLLPILDDAGDVRHMVRFEQALAVVQGRLGIIPAEAARTIEQGLEDTLPDPASLSGGTASAGVPVPALVAALRKMAGEEAGKWLHWGATSQDVMDTAQMLQSKACLEILEPRLFRLIDTLETRSNETAEQLLAGRTRSQVSTPVTLGYRIAQWAHPLIDAGNDLAALRASALRVQFGGASGVNSAIAPDGTGIADALAVELDLQNAPSWHVNRTPLLALSAWLQRICAALAKMAGDLIVMGRTDIAELASGTGGGSSTMPQKSNPVQAETIQVLFQIANHSHGVLASAADPLEERDGAKWPLEWMMLPQMFLAAGSALRHAQALADNLRPDAARLDAVLASNPEVMAETASFVLAKAGIPRADAKDLVARAVSDKAPFADALANLSPVQINWQTALDPQLVIEPCRQMSGRIFARRVSK</sequence>
<feature type="domain" description="Fumarate lyase N-terminal" evidence="2">
    <location>
        <begin position="37"/>
        <end position="290"/>
    </location>
</feature>
<dbReference type="RefSeq" id="WP_055111972.1">
    <property type="nucleotide sequence ID" value="NZ_CXWA01000005.1"/>
</dbReference>
<evidence type="ECO:0000313" key="3">
    <source>
        <dbReference type="EMBL" id="CTQ73937.1"/>
    </source>
</evidence>
<accession>A0A0M7AH20</accession>
<dbReference type="EMBL" id="CXWC01000011">
    <property type="protein sequence ID" value="CTQ73937.1"/>
    <property type="molecule type" value="Genomic_DNA"/>
</dbReference>
<dbReference type="PANTHER" id="PTHR43172">
    <property type="entry name" value="ADENYLOSUCCINATE LYASE"/>
    <property type="match status" value="1"/>
</dbReference>
<dbReference type="Gene3D" id="1.20.200.10">
    <property type="entry name" value="Fumarase/aspartase (Central domain)"/>
    <property type="match status" value="1"/>
</dbReference>
<dbReference type="InterPro" id="IPR008948">
    <property type="entry name" value="L-Aspartase-like"/>
</dbReference>
<dbReference type="PRINTS" id="PR00149">
    <property type="entry name" value="FUMRATELYASE"/>
</dbReference>
<reference evidence="4" key="1">
    <citation type="submission" date="2015-07" db="EMBL/GenBank/DDBJ databases">
        <authorList>
            <person name="Rodrigo-Torres Lidia"/>
            <person name="Arahal R.David."/>
        </authorList>
    </citation>
    <scope>NUCLEOTIDE SEQUENCE [LARGE SCALE GENOMIC DNA]</scope>
    <source>
        <strain evidence="4">CECT 5096</strain>
    </source>
</reference>
<dbReference type="OrthoDB" id="9768878at2"/>
<keyword evidence="3" id="KW-0413">Isomerase</keyword>
<protein>
    <submittedName>
        <fullName evidence="3">3-carboxy-cis,cis-muconate cycloisomerase</fullName>
        <ecNumber evidence="3">5.5.1.2</ecNumber>
    </submittedName>
</protein>
<dbReference type="InterPro" id="IPR020557">
    <property type="entry name" value="Fumarate_lyase_CS"/>
</dbReference>
<gene>
    <name evidence="3" type="primary">pcaB_2</name>
    <name evidence="3" type="ORF">LA5096_03855</name>
</gene>
<dbReference type="GO" id="GO:0016829">
    <property type="term" value="F:lyase activity"/>
    <property type="evidence" value="ECO:0007669"/>
    <property type="project" value="UniProtKB-ARBA"/>
</dbReference>
<dbReference type="Proteomes" id="UP000049983">
    <property type="component" value="Unassembled WGS sequence"/>
</dbReference>
<organism evidence="3 4">
    <name type="scientific">Roseibium album</name>
    <dbReference type="NCBI Taxonomy" id="311410"/>
    <lineage>
        <taxon>Bacteria</taxon>
        <taxon>Pseudomonadati</taxon>
        <taxon>Pseudomonadota</taxon>
        <taxon>Alphaproteobacteria</taxon>
        <taxon>Hyphomicrobiales</taxon>
        <taxon>Stappiaceae</taxon>
        <taxon>Roseibium</taxon>
    </lineage>
</organism>
<evidence type="ECO:0000259" key="2">
    <source>
        <dbReference type="Pfam" id="PF00206"/>
    </source>
</evidence>
<dbReference type="Pfam" id="PF00206">
    <property type="entry name" value="Lyase_1"/>
    <property type="match status" value="1"/>
</dbReference>
<dbReference type="InterPro" id="IPR022761">
    <property type="entry name" value="Fumarate_lyase_N"/>
</dbReference>
<name>A0A0M7AH20_9HYPH</name>
<dbReference type="GeneID" id="97671183"/>
<dbReference type="InterPro" id="IPR000362">
    <property type="entry name" value="Fumarate_lyase_fam"/>
</dbReference>
<dbReference type="GO" id="GO:0047472">
    <property type="term" value="F:3-carboxy-cis,cis-muconate cycloisomerase activity"/>
    <property type="evidence" value="ECO:0007669"/>
    <property type="project" value="UniProtKB-EC"/>
</dbReference>
<comment type="similarity">
    <text evidence="1">Belongs to the class-II fumarase/aspartase family.</text>
</comment>